<evidence type="ECO:0000313" key="2">
    <source>
        <dbReference type="Proteomes" id="UP001596501"/>
    </source>
</evidence>
<organism evidence="1 2">
    <name type="scientific">Hydrogenophaga atypica</name>
    <dbReference type="NCBI Taxonomy" id="249409"/>
    <lineage>
        <taxon>Bacteria</taxon>
        <taxon>Pseudomonadati</taxon>
        <taxon>Pseudomonadota</taxon>
        <taxon>Betaproteobacteria</taxon>
        <taxon>Burkholderiales</taxon>
        <taxon>Comamonadaceae</taxon>
        <taxon>Hydrogenophaga</taxon>
    </lineage>
</organism>
<protein>
    <submittedName>
        <fullName evidence="1">Uncharacterized protein</fullName>
    </submittedName>
</protein>
<evidence type="ECO:0000313" key="1">
    <source>
        <dbReference type="EMBL" id="MFC7410228.1"/>
    </source>
</evidence>
<gene>
    <name evidence="1" type="ORF">ACFQPB_15275</name>
</gene>
<name>A0ABW2QSA1_9BURK</name>
<proteinExistence type="predicted"/>
<sequence>MDYEGNVDQLPNLLGWRIDGVNHGAILDNDFASCADRYRAKDVLLEDHEEQVRRLVLLAELEDRRVVSWSEHDWRHMMAALSTTDWQARLCLVYRNAIKTARPWYRKTYGHTPPEASLHHFLTCIGRPQPARYGQAVVGAALRLVRGQLREGREYAQLTPKARASWVKVVKHNRLDLEGMQLVLQAVTAPWFGAQGKV</sequence>
<dbReference type="Proteomes" id="UP001596501">
    <property type="component" value="Unassembled WGS sequence"/>
</dbReference>
<reference evidence="2" key="1">
    <citation type="journal article" date="2019" name="Int. J. Syst. Evol. Microbiol.">
        <title>The Global Catalogue of Microorganisms (GCM) 10K type strain sequencing project: providing services to taxonomists for standard genome sequencing and annotation.</title>
        <authorList>
            <consortium name="The Broad Institute Genomics Platform"/>
            <consortium name="The Broad Institute Genome Sequencing Center for Infectious Disease"/>
            <person name="Wu L."/>
            <person name="Ma J."/>
        </authorList>
    </citation>
    <scope>NUCLEOTIDE SEQUENCE [LARGE SCALE GENOMIC DNA]</scope>
    <source>
        <strain evidence="2">CGMCC 1.12371</strain>
    </source>
</reference>
<keyword evidence="2" id="KW-1185">Reference proteome</keyword>
<accession>A0ABW2QSA1</accession>
<dbReference type="RefSeq" id="WP_382224986.1">
    <property type="nucleotide sequence ID" value="NZ_JBHTCA010000013.1"/>
</dbReference>
<dbReference type="EMBL" id="JBHTCA010000013">
    <property type="protein sequence ID" value="MFC7410228.1"/>
    <property type="molecule type" value="Genomic_DNA"/>
</dbReference>
<comment type="caution">
    <text evidence="1">The sequence shown here is derived from an EMBL/GenBank/DDBJ whole genome shotgun (WGS) entry which is preliminary data.</text>
</comment>